<protein>
    <submittedName>
        <fullName evidence="1">Uncharacterized protein</fullName>
    </submittedName>
</protein>
<sequence length="70" mass="8130">MSIFLYIRSIAISAKVLKILLERATIRERELSKLKETKSMTVRKREVLSCFSSHDFLCSIKIKIKVVRSS</sequence>
<evidence type="ECO:0000313" key="1">
    <source>
        <dbReference type="EMBL" id="AOV06987.1"/>
    </source>
</evidence>
<evidence type="ECO:0000313" key="2">
    <source>
        <dbReference type="Proteomes" id="UP000185746"/>
    </source>
</evidence>
<keyword evidence="2" id="KW-1185">Reference proteome</keyword>
<gene>
    <name evidence="1" type="ORF">BI350_04980</name>
</gene>
<dbReference type="AlphaFoldDB" id="A0A1D8JE48"/>
<organism evidence="1 2">
    <name type="scientific">Sporosarcina ureilytica</name>
    <dbReference type="NCBI Taxonomy" id="298596"/>
    <lineage>
        <taxon>Bacteria</taxon>
        <taxon>Bacillati</taxon>
        <taxon>Bacillota</taxon>
        <taxon>Bacilli</taxon>
        <taxon>Bacillales</taxon>
        <taxon>Caryophanaceae</taxon>
        <taxon>Sporosarcina</taxon>
    </lineage>
</organism>
<accession>A0A1D8JE48</accession>
<proteinExistence type="predicted"/>
<dbReference type="KEGG" id="surl:BI350_04980"/>
<reference evidence="1 2" key="1">
    <citation type="submission" date="2016-09" db="EMBL/GenBank/DDBJ databases">
        <title>Complete genome sequence of the Lysinibacillus sphaericus LMG 22257, a specie of Bacillus with ureolytic activity that can effectively biodeposit calcium carbonate.</title>
        <authorList>
            <person name="Yan W."/>
        </authorList>
    </citation>
    <scope>NUCLEOTIDE SEQUENCE [LARGE SCALE GENOMIC DNA]</scope>
    <source>
        <strain evidence="1 2">LMG 22257</strain>
    </source>
</reference>
<dbReference type="EMBL" id="CP017560">
    <property type="protein sequence ID" value="AOV06987.1"/>
    <property type="molecule type" value="Genomic_DNA"/>
</dbReference>
<name>A0A1D8JE48_9BACL</name>
<dbReference type="Proteomes" id="UP000185746">
    <property type="component" value="Chromosome"/>
</dbReference>